<evidence type="ECO:0000256" key="1">
    <source>
        <dbReference type="SAM" id="MobiDB-lite"/>
    </source>
</evidence>
<protein>
    <submittedName>
        <fullName evidence="2">Uncharacterized protein</fullName>
    </submittedName>
</protein>
<evidence type="ECO:0000313" key="3">
    <source>
        <dbReference type="Proteomes" id="UP000501690"/>
    </source>
</evidence>
<gene>
    <name evidence="2" type="ORF">DEO72_LG8g2580</name>
</gene>
<sequence>MVVDGGVWPRGILEPGRVRSREQRRDGCVVTSRGVLARQRHRDSLDGDSGTGDDLEVAEPADDGLRQASPCLAHVGEERRRRCVVTGVFLVVDDVVTGVVTDVPGAARQRWKWCVGGR</sequence>
<name>A0A4D6MUX0_VIGUN</name>
<dbReference type="Proteomes" id="UP000501690">
    <property type="component" value="Linkage Group LG8"/>
</dbReference>
<reference evidence="2 3" key="1">
    <citation type="submission" date="2019-04" db="EMBL/GenBank/DDBJ databases">
        <title>An improved genome assembly and genetic linkage map for asparagus bean, Vigna unguiculata ssp. sesquipedialis.</title>
        <authorList>
            <person name="Xia Q."/>
            <person name="Zhang R."/>
            <person name="Dong Y."/>
        </authorList>
    </citation>
    <scope>NUCLEOTIDE SEQUENCE [LARGE SCALE GENOMIC DNA]</scope>
    <source>
        <tissue evidence="2">Leaf</tissue>
    </source>
</reference>
<feature type="compositionally biased region" description="Acidic residues" evidence="1">
    <location>
        <begin position="51"/>
        <end position="62"/>
    </location>
</feature>
<dbReference type="EMBL" id="CP039352">
    <property type="protein sequence ID" value="QCE04544.1"/>
    <property type="molecule type" value="Genomic_DNA"/>
</dbReference>
<feature type="region of interest" description="Disordered" evidence="1">
    <location>
        <begin position="40"/>
        <end position="62"/>
    </location>
</feature>
<dbReference type="AlphaFoldDB" id="A0A4D6MUX0"/>
<organism evidence="2 3">
    <name type="scientific">Vigna unguiculata</name>
    <name type="common">Cowpea</name>
    <dbReference type="NCBI Taxonomy" id="3917"/>
    <lineage>
        <taxon>Eukaryota</taxon>
        <taxon>Viridiplantae</taxon>
        <taxon>Streptophyta</taxon>
        <taxon>Embryophyta</taxon>
        <taxon>Tracheophyta</taxon>
        <taxon>Spermatophyta</taxon>
        <taxon>Magnoliopsida</taxon>
        <taxon>eudicotyledons</taxon>
        <taxon>Gunneridae</taxon>
        <taxon>Pentapetalae</taxon>
        <taxon>rosids</taxon>
        <taxon>fabids</taxon>
        <taxon>Fabales</taxon>
        <taxon>Fabaceae</taxon>
        <taxon>Papilionoideae</taxon>
        <taxon>50 kb inversion clade</taxon>
        <taxon>NPAAA clade</taxon>
        <taxon>indigoferoid/millettioid clade</taxon>
        <taxon>Phaseoleae</taxon>
        <taxon>Vigna</taxon>
    </lineage>
</organism>
<proteinExistence type="predicted"/>
<evidence type="ECO:0000313" key="2">
    <source>
        <dbReference type="EMBL" id="QCE04544.1"/>
    </source>
</evidence>
<accession>A0A4D6MUX0</accession>
<keyword evidence="3" id="KW-1185">Reference proteome</keyword>